<feature type="region of interest" description="Disordered" evidence="6">
    <location>
        <begin position="649"/>
        <end position="682"/>
    </location>
</feature>
<dbReference type="InterPro" id="IPR003594">
    <property type="entry name" value="HATPase_dom"/>
</dbReference>
<comment type="catalytic activity">
    <reaction evidence="1">
        <text>ATP + protein L-histidine = ADP + protein N-phospho-L-histidine.</text>
        <dbReference type="EC" id="2.7.13.3"/>
    </reaction>
</comment>
<organism evidence="9 10">
    <name type="scientific">Streptomyces ipomoeae 91-03</name>
    <dbReference type="NCBI Taxonomy" id="698759"/>
    <lineage>
        <taxon>Bacteria</taxon>
        <taxon>Bacillati</taxon>
        <taxon>Actinomycetota</taxon>
        <taxon>Actinomycetes</taxon>
        <taxon>Kitasatosporales</taxon>
        <taxon>Streptomycetaceae</taxon>
        <taxon>Streptomyces</taxon>
    </lineage>
</organism>
<feature type="region of interest" description="Disordered" evidence="6">
    <location>
        <begin position="1"/>
        <end position="62"/>
    </location>
</feature>
<feature type="compositionally biased region" description="Basic and acidic residues" evidence="6">
    <location>
        <begin position="771"/>
        <end position="787"/>
    </location>
</feature>
<feature type="compositionally biased region" description="Basic and acidic residues" evidence="6">
    <location>
        <begin position="188"/>
        <end position="199"/>
    </location>
</feature>
<feature type="domain" description="Histidine kinase/HSP90-like ATPase" evidence="8">
    <location>
        <begin position="332"/>
        <end position="444"/>
    </location>
</feature>
<feature type="compositionally biased region" description="Basic and acidic residues" evidence="6">
    <location>
        <begin position="602"/>
        <end position="622"/>
    </location>
</feature>
<evidence type="ECO:0000313" key="10">
    <source>
        <dbReference type="Proteomes" id="UP000010411"/>
    </source>
</evidence>
<evidence type="ECO:0000256" key="6">
    <source>
        <dbReference type="SAM" id="MobiDB-lite"/>
    </source>
</evidence>
<evidence type="ECO:0000256" key="1">
    <source>
        <dbReference type="ARBA" id="ARBA00000085"/>
    </source>
</evidence>
<feature type="compositionally biased region" description="Low complexity" evidence="6">
    <location>
        <begin position="651"/>
        <end position="682"/>
    </location>
</feature>
<feature type="compositionally biased region" description="Basic and acidic residues" evidence="6">
    <location>
        <begin position="732"/>
        <end position="746"/>
    </location>
</feature>
<evidence type="ECO:0000256" key="7">
    <source>
        <dbReference type="SAM" id="Phobius"/>
    </source>
</evidence>
<dbReference type="SMART" id="SM00387">
    <property type="entry name" value="HATPase_c"/>
    <property type="match status" value="1"/>
</dbReference>
<feature type="compositionally biased region" description="Basic and acidic residues" evidence="6">
    <location>
        <begin position="895"/>
        <end position="911"/>
    </location>
</feature>
<dbReference type="InterPro" id="IPR036890">
    <property type="entry name" value="HATPase_C_sf"/>
</dbReference>
<feature type="compositionally biased region" description="Low complexity" evidence="6">
    <location>
        <begin position="791"/>
        <end position="819"/>
    </location>
</feature>
<feature type="region of interest" description="Disordered" evidence="6">
    <location>
        <begin position="554"/>
        <end position="626"/>
    </location>
</feature>
<dbReference type="PANTHER" id="PTHR45436:SF5">
    <property type="entry name" value="SENSOR HISTIDINE KINASE TRCS"/>
    <property type="match status" value="1"/>
</dbReference>
<sequence>MRRFSFSGRPSAADHVGEYGVQERTESPSTEFRTVTDTAFGTDRGQQPMTAPNPPHSPRERPALRSLLPAPLLTAVLGALAVGGAVALAPESVRLPLAGGAGAAVLLLTVTVTAAVHARSSARLLRRRLDAVARDAGLLLQERARMTEEFGRERGRLTEEFVQERARIAAEYARERARMTAEFERERERLAEERSREAGEQAQATEEAEREKARLVERARQAEADRTAALAVTANVAGRMQALATGTLADLRAMEERHADEDVLADLLHIDHRTAQAGRLADSVAVLAGARSGRRWARPIPMESILRGAMGRIGAYRRVRLHSSSESAVAGHAAEGVMHALAELLDNAANFSPPTAEVHVYVEEVPAGVIVSVEDAGLVMSDVQLRRAERAVSGEGAADITGLSGTRLGLAVVGRLARKHGLKVSFRPSARGGTGVLMLIPQDILAGAVPGSGVPAGGVPAGTVDVDGVGRVTAAEEAVGATAAENGVGATAAEGLYGAARAPHDLDAGATGTSYAAARASHDPDTATSYAAARAPYDPDTATSYAAARAPYDLNAEPTPTHESPADSSTGRGVPTTAGEAVPPAADPLPRRRRGHSLAEATGRDRAQTSAARPDRDSRPVDDASSGAVRFSSFRRAVRGTSGLDQAFFQGTASGDDGSTSTGSTDFTGVEATTETAGTTGEIVREREAVTFTSTPTSASSSEEAVRQPALEPIREPEWGAVREARWEAEPVRGAEWEADPVREPEQEPGPVQETNWEPEPVRGTRWALDPVRELTWEPARETHPEPTDGTASTQATPSSYPSYTSYSSHSSPSVYPASSSAYSSYYAAYASYGNPEQASVPSPEVETDAGGGTDVGADAATDLPSGSALGLPSNAALGLPPSSASYPNPSDPALDQHTHTHPHLEGDTTP</sequence>
<evidence type="ECO:0000259" key="8">
    <source>
        <dbReference type="SMART" id="SM00387"/>
    </source>
</evidence>
<dbReference type="GO" id="GO:0004673">
    <property type="term" value="F:protein histidine kinase activity"/>
    <property type="evidence" value="ECO:0007669"/>
    <property type="project" value="UniProtKB-EC"/>
</dbReference>
<dbReference type="AlphaFoldDB" id="L1KJQ6"/>
<dbReference type="EC" id="2.7.13.3" evidence="2"/>
<dbReference type="SUPFAM" id="SSF55874">
    <property type="entry name" value="ATPase domain of HSP90 chaperone/DNA topoisomerase II/histidine kinase"/>
    <property type="match status" value="1"/>
</dbReference>
<dbReference type="Gene3D" id="3.30.565.10">
    <property type="entry name" value="Histidine kinase-like ATPase, C-terminal domain"/>
    <property type="match status" value="1"/>
</dbReference>
<protein>
    <recommendedName>
        <fullName evidence="2">histidine kinase</fullName>
        <ecNumber evidence="2">2.7.13.3</ecNumber>
    </recommendedName>
</protein>
<dbReference type="Pfam" id="PF02518">
    <property type="entry name" value="HATPase_c"/>
    <property type="match status" value="1"/>
</dbReference>
<feature type="region of interest" description="Disordered" evidence="6">
    <location>
        <begin position="188"/>
        <end position="209"/>
    </location>
</feature>
<evidence type="ECO:0000256" key="3">
    <source>
        <dbReference type="ARBA" id="ARBA00022553"/>
    </source>
</evidence>
<dbReference type="Proteomes" id="UP000010411">
    <property type="component" value="Unassembled WGS sequence"/>
</dbReference>
<gene>
    <name evidence="9" type="ORF">STRIP9103_04181</name>
</gene>
<keyword evidence="4" id="KW-0808">Transferase</keyword>
<feature type="transmembrane region" description="Helical" evidence="7">
    <location>
        <begin position="95"/>
        <end position="118"/>
    </location>
</feature>
<feature type="transmembrane region" description="Helical" evidence="7">
    <location>
        <begin position="67"/>
        <end position="89"/>
    </location>
</feature>
<name>L1KJQ6_9ACTN</name>
<accession>L1KJQ6</accession>
<keyword evidence="7" id="KW-0472">Membrane</keyword>
<feature type="region of interest" description="Disordered" evidence="6">
    <location>
        <begin position="732"/>
        <end position="819"/>
    </location>
</feature>
<feature type="compositionally biased region" description="Basic and acidic residues" evidence="6">
    <location>
        <begin position="15"/>
        <end position="26"/>
    </location>
</feature>
<feature type="region of interest" description="Disordered" evidence="6">
    <location>
        <begin position="835"/>
        <end position="911"/>
    </location>
</feature>
<dbReference type="GO" id="GO:0005886">
    <property type="term" value="C:plasma membrane"/>
    <property type="evidence" value="ECO:0007669"/>
    <property type="project" value="TreeGrafter"/>
</dbReference>
<dbReference type="EMBL" id="AEJC01000629">
    <property type="protein sequence ID" value="EKX60807.1"/>
    <property type="molecule type" value="Genomic_DNA"/>
</dbReference>
<dbReference type="PANTHER" id="PTHR45436">
    <property type="entry name" value="SENSOR HISTIDINE KINASE YKOH"/>
    <property type="match status" value="1"/>
</dbReference>
<evidence type="ECO:0000256" key="4">
    <source>
        <dbReference type="ARBA" id="ARBA00022679"/>
    </source>
</evidence>
<evidence type="ECO:0000256" key="2">
    <source>
        <dbReference type="ARBA" id="ARBA00012438"/>
    </source>
</evidence>
<keyword evidence="7" id="KW-1133">Transmembrane helix</keyword>
<evidence type="ECO:0000256" key="5">
    <source>
        <dbReference type="ARBA" id="ARBA00022777"/>
    </source>
</evidence>
<dbReference type="PATRIC" id="fig|698759.3.peg.8495"/>
<comment type="caution">
    <text evidence="9">The sequence shown here is derived from an EMBL/GenBank/DDBJ whole genome shotgun (WGS) entry which is preliminary data.</text>
</comment>
<keyword evidence="10" id="KW-1185">Reference proteome</keyword>
<keyword evidence="7" id="KW-0812">Transmembrane</keyword>
<dbReference type="GO" id="GO:0000160">
    <property type="term" value="P:phosphorelay signal transduction system"/>
    <property type="evidence" value="ECO:0007669"/>
    <property type="project" value="TreeGrafter"/>
</dbReference>
<reference evidence="9 10" key="1">
    <citation type="submission" date="2012-11" db="EMBL/GenBank/DDBJ databases">
        <authorList>
            <person name="Huguet-Tapia J.C."/>
            <person name="Durkin A.S."/>
            <person name="Pettis G.S."/>
            <person name="Badger J.H."/>
        </authorList>
    </citation>
    <scope>NUCLEOTIDE SEQUENCE [LARGE SCALE GENOMIC DNA]</scope>
    <source>
        <strain evidence="9 10">91-03</strain>
    </source>
</reference>
<feature type="compositionally biased region" description="Polar residues" evidence="6">
    <location>
        <begin position="27"/>
        <end position="50"/>
    </location>
</feature>
<dbReference type="InterPro" id="IPR050428">
    <property type="entry name" value="TCS_sensor_his_kinase"/>
</dbReference>
<keyword evidence="5 9" id="KW-0418">Kinase</keyword>
<evidence type="ECO:0000313" key="9">
    <source>
        <dbReference type="EMBL" id="EKX60807.1"/>
    </source>
</evidence>
<keyword evidence="3" id="KW-0597">Phosphoprotein</keyword>
<proteinExistence type="predicted"/>